<keyword evidence="2" id="KW-1185">Reference proteome</keyword>
<dbReference type="RefSeq" id="WP_163491033.1">
    <property type="nucleotide sequence ID" value="NZ_JACVEL010000012.1"/>
</dbReference>
<evidence type="ECO:0000313" key="2">
    <source>
        <dbReference type="Proteomes" id="UP000652681"/>
    </source>
</evidence>
<organism evidence="1 2">
    <name type="scientific">Taishania pollutisoli</name>
    <dbReference type="NCBI Taxonomy" id="2766479"/>
    <lineage>
        <taxon>Bacteria</taxon>
        <taxon>Pseudomonadati</taxon>
        <taxon>Bacteroidota</taxon>
        <taxon>Flavobacteriia</taxon>
        <taxon>Flavobacteriales</taxon>
        <taxon>Crocinitomicaceae</taxon>
        <taxon>Taishania</taxon>
    </lineage>
</organism>
<comment type="caution">
    <text evidence="1">The sequence shown here is derived from an EMBL/GenBank/DDBJ whole genome shotgun (WGS) entry which is preliminary data.</text>
</comment>
<dbReference type="Pfam" id="PF20365">
    <property type="entry name" value="DUF6660"/>
    <property type="match status" value="1"/>
</dbReference>
<name>A0A8J6PKL1_9FLAO</name>
<gene>
    <name evidence="1" type="ORF">H9Y05_14055</name>
</gene>
<proteinExistence type="predicted"/>
<dbReference type="AlphaFoldDB" id="A0A8J6PKL1"/>
<sequence>MRWFLTIFAFYITVLAVIPCNDVENQCENDTELGTDTEHNHDHDSDDTCTPFCCCTCCGIQMNIVEYRLIPVEITAVQEFSSEKIKINAVSFHSNYFGEIWQPPQINA</sequence>
<protein>
    <submittedName>
        <fullName evidence="1">Uncharacterized protein</fullName>
    </submittedName>
</protein>
<accession>A0A8J6PKL1</accession>
<dbReference type="InterPro" id="IPR046601">
    <property type="entry name" value="DUF6660"/>
</dbReference>
<dbReference type="EMBL" id="JACVEL010000012">
    <property type="protein sequence ID" value="MBC9813596.1"/>
    <property type="molecule type" value="Genomic_DNA"/>
</dbReference>
<reference evidence="1" key="1">
    <citation type="submission" date="2020-09" db="EMBL/GenBank/DDBJ databases">
        <title>Taishania pollutisoli gen. nov., sp. nov., Isolated from Tetrabromobisphenol A-Contaminated Soil.</title>
        <authorList>
            <person name="Chen Q."/>
        </authorList>
    </citation>
    <scope>NUCLEOTIDE SEQUENCE</scope>
    <source>
        <strain evidence="1">CZZ-1</strain>
    </source>
</reference>
<evidence type="ECO:0000313" key="1">
    <source>
        <dbReference type="EMBL" id="MBC9813596.1"/>
    </source>
</evidence>
<dbReference type="Proteomes" id="UP000652681">
    <property type="component" value="Unassembled WGS sequence"/>
</dbReference>